<sequence>MGVVMAIGASAFPATAQAATFVACNEGALSTAITNANAAPSAVLSLAPGCVYTLTMRLPDVTGNITINANGDTITRDSGAAAFRIFTVSGQLTLNGAIISNGDATGESVNFGGGIGVIGSGSLFVERSSILNNQAAFSGGIGGLSGTTVTVDRTTISGNRAAQTGGGFIADGVGTITNSRVIGNSAGNLGGGIANQGQLTVRDSNINDNVARDGGGIANIGGTADLTRTNVNSNVATDGAGAGGILRTNGTVSLTSSRVRGNSPTNCAGTVPGCTG</sequence>
<dbReference type="Gene3D" id="2.160.20.20">
    <property type="match status" value="1"/>
</dbReference>
<accession>A0A101SUY9</accession>
<dbReference type="RefSeq" id="WP_061927277.1">
    <property type="nucleotide sequence ID" value="NZ_JBEYBH010000014.1"/>
</dbReference>
<feature type="chain" id="PRO_5007106584" description="Right handed beta helix domain-containing protein" evidence="1">
    <location>
        <begin position="19"/>
        <end position="276"/>
    </location>
</feature>
<proteinExistence type="predicted"/>
<evidence type="ECO:0000313" key="2">
    <source>
        <dbReference type="EMBL" id="KUN80393.1"/>
    </source>
</evidence>
<organism evidence="2 3">
    <name type="scientific">Streptomyces bungoensis</name>
    <dbReference type="NCBI Taxonomy" id="285568"/>
    <lineage>
        <taxon>Bacteria</taxon>
        <taxon>Bacillati</taxon>
        <taxon>Actinomycetota</taxon>
        <taxon>Actinomycetes</taxon>
        <taxon>Kitasatosporales</taxon>
        <taxon>Streptomycetaceae</taxon>
        <taxon>Streptomyces</taxon>
    </lineage>
</organism>
<gene>
    <name evidence="2" type="ORF">AQJ66_27060</name>
</gene>
<feature type="signal peptide" evidence="1">
    <location>
        <begin position="1"/>
        <end position="18"/>
    </location>
</feature>
<protein>
    <recommendedName>
        <fullName evidence="4">Right handed beta helix domain-containing protein</fullName>
    </recommendedName>
</protein>
<dbReference type="EMBL" id="LMWX01000048">
    <property type="protein sequence ID" value="KUN80393.1"/>
    <property type="molecule type" value="Genomic_DNA"/>
</dbReference>
<comment type="caution">
    <text evidence="2">The sequence shown here is derived from an EMBL/GenBank/DDBJ whole genome shotgun (WGS) entry which is preliminary data.</text>
</comment>
<dbReference type="InterPro" id="IPR012332">
    <property type="entry name" value="Autotransporter_pectin_lyase_C"/>
</dbReference>
<dbReference type="AlphaFoldDB" id="A0A101SUY9"/>
<dbReference type="InterPro" id="IPR011050">
    <property type="entry name" value="Pectin_lyase_fold/virulence"/>
</dbReference>
<keyword evidence="3" id="KW-1185">Reference proteome</keyword>
<dbReference type="Proteomes" id="UP000053024">
    <property type="component" value="Unassembled WGS sequence"/>
</dbReference>
<evidence type="ECO:0000313" key="3">
    <source>
        <dbReference type="Proteomes" id="UP000053024"/>
    </source>
</evidence>
<evidence type="ECO:0000256" key="1">
    <source>
        <dbReference type="SAM" id="SignalP"/>
    </source>
</evidence>
<dbReference type="SUPFAM" id="SSF51126">
    <property type="entry name" value="Pectin lyase-like"/>
    <property type="match status" value="1"/>
</dbReference>
<evidence type="ECO:0008006" key="4">
    <source>
        <dbReference type="Google" id="ProtNLM"/>
    </source>
</evidence>
<keyword evidence="1" id="KW-0732">Signal</keyword>
<name>A0A101SUY9_9ACTN</name>
<reference evidence="2 3" key="1">
    <citation type="submission" date="2015-10" db="EMBL/GenBank/DDBJ databases">
        <title>Draft genome sequence of Streptomyces bungoensis DSM 41781, type strain for the species Streptomyces bungoensis.</title>
        <authorList>
            <person name="Ruckert C."/>
            <person name="Winkler A."/>
            <person name="Kalinowski J."/>
            <person name="Kampfer P."/>
            <person name="Glaeser S."/>
        </authorList>
    </citation>
    <scope>NUCLEOTIDE SEQUENCE [LARGE SCALE GENOMIC DNA]</scope>
    <source>
        <strain evidence="2 3">DSM 41781</strain>
    </source>
</reference>